<reference evidence="1" key="1">
    <citation type="submission" date="2019-08" db="EMBL/GenBank/DDBJ databases">
        <authorList>
            <person name="Kucharzyk K."/>
            <person name="Murdoch R.W."/>
            <person name="Higgins S."/>
            <person name="Loffler F."/>
        </authorList>
    </citation>
    <scope>NUCLEOTIDE SEQUENCE</scope>
</reference>
<protein>
    <submittedName>
        <fullName evidence="1">Uncharacterized protein</fullName>
    </submittedName>
</protein>
<name>A0A644YX25_9ZZZZ</name>
<organism evidence="1">
    <name type="scientific">bioreactor metagenome</name>
    <dbReference type="NCBI Taxonomy" id="1076179"/>
    <lineage>
        <taxon>unclassified sequences</taxon>
        <taxon>metagenomes</taxon>
        <taxon>ecological metagenomes</taxon>
    </lineage>
</organism>
<proteinExistence type="predicted"/>
<accession>A0A644YX25</accession>
<evidence type="ECO:0000313" key="1">
    <source>
        <dbReference type="EMBL" id="MPM32568.1"/>
    </source>
</evidence>
<gene>
    <name evidence="1" type="ORF">SDC9_79132</name>
</gene>
<sequence>MDQNNNLVPLNNKVSDDCIPASTIFPDEAAYCFHDSFKLTKAILKCQLDIFEKIDSVLASLQEQVRQETEDEGNEVEDG</sequence>
<comment type="caution">
    <text evidence="1">The sequence shown here is derived from an EMBL/GenBank/DDBJ whole genome shotgun (WGS) entry which is preliminary data.</text>
</comment>
<dbReference type="AlphaFoldDB" id="A0A644YX25"/>
<dbReference type="EMBL" id="VSSQ01006400">
    <property type="protein sequence ID" value="MPM32568.1"/>
    <property type="molecule type" value="Genomic_DNA"/>
</dbReference>